<dbReference type="Proteomes" id="UP000629596">
    <property type="component" value="Unassembled WGS sequence"/>
</dbReference>
<dbReference type="GO" id="GO:0042910">
    <property type="term" value="F:xenobiotic transmembrane transporter activity"/>
    <property type="evidence" value="ECO:0007669"/>
    <property type="project" value="InterPro"/>
</dbReference>
<evidence type="ECO:0000256" key="2">
    <source>
        <dbReference type="ARBA" id="ARBA00022475"/>
    </source>
</evidence>
<dbReference type="CDD" id="cd13143">
    <property type="entry name" value="MATE_MepA_like"/>
    <property type="match status" value="1"/>
</dbReference>
<comment type="caution">
    <text evidence="8">The sequence shown here is derived from an EMBL/GenBank/DDBJ whole genome shotgun (WGS) entry which is preliminary data.</text>
</comment>
<feature type="transmembrane region" description="Helical" evidence="6">
    <location>
        <begin position="397"/>
        <end position="417"/>
    </location>
</feature>
<proteinExistence type="predicted"/>
<keyword evidence="4 6" id="KW-1133">Transmembrane helix</keyword>
<protein>
    <submittedName>
        <fullName evidence="8">MATE family efflux transporter</fullName>
    </submittedName>
</protein>
<accession>A0A3D8HGE7</accession>
<evidence type="ECO:0000256" key="4">
    <source>
        <dbReference type="ARBA" id="ARBA00022989"/>
    </source>
</evidence>
<keyword evidence="2" id="KW-1003">Cell membrane</keyword>
<feature type="transmembrane region" description="Helical" evidence="6">
    <location>
        <begin position="95"/>
        <end position="117"/>
    </location>
</feature>
<feature type="transmembrane region" description="Helical" evidence="6">
    <location>
        <begin position="253"/>
        <end position="273"/>
    </location>
</feature>
<evidence type="ECO:0000313" key="10">
    <source>
        <dbReference type="Proteomes" id="UP000629596"/>
    </source>
</evidence>
<evidence type="ECO:0000256" key="3">
    <source>
        <dbReference type="ARBA" id="ARBA00022692"/>
    </source>
</evidence>
<keyword evidence="10" id="KW-1185">Reference proteome</keyword>
<organism evidence="8 9">
    <name type="scientific">Parabacteroides acidifaciens</name>
    <dbReference type="NCBI Taxonomy" id="2290935"/>
    <lineage>
        <taxon>Bacteria</taxon>
        <taxon>Pseudomonadati</taxon>
        <taxon>Bacteroidota</taxon>
        <taxon>Bacteroidia</taxon>
        <taxon>Bacteroidales</taxon>
        <taxon>Tannerellaceae</taxon>
        <taxon>Parabacteroides</taxon>
    </lineage>
</organism>
<evidence type="ECO:0000313" key="8">
    <source>
        <dbReference type="EMBL" id="RDU50059.1"/>
    </source>
</evidence>
<feature type="transmembrane region" description="Helical" evidence="6">
    <location>
        <begin position="61"/>
        <end position="83"/>
    </location>
</feature>
<feature type="transmembrane region" description="Helical" evidence="6">
    <location>
        <begin position="166"/>
        <end position="187"/>
    </location>
</feature>
<dbReference type="AlphaFoldDB" id="A0A3D8HGE7"/>
<feature type="transmembrane region" description="Helical" evidence="6">
    <location>
        <begin position="193"/>
        <end position="216"/>
    </location>
</feature>
<reference evidence="8 9" key="1">
    <citation type="submission" date="2018-07" db="EMBL/GenBank/DDBJ databases">
        <title>Parabacteroides acidifaciens nov. sp., isolated from human feces.</title>
        <authorList>
            <person name="Wang Y.J."/>
        </authorList>
    </citation>
    <scope>NUCLEOTIDE SEQUENCE [LARGE SCALE GENOMIC DNA]</scope>
    <source>
        <strain evidence="8 9">426-9</strain>
    </source>
</reference>
<feature type="transmembrane region" description="Helical" evidence="6">
    <location>
        <begin position="423"/>
        <end position="444"/>
    </location>
</feature>
<dbReference type="InterPro" id="IPR045070">
    <property type="entry name" value="MATE_MepA-like"/>
</dbReference>
<feature type="transmembrane region" description="Helical" evidence="6">
    <location>
        <begin position="364"/>
        <end position="385"/>
    </location>
</feature>
<keyword evidence="5 6" id="KW-0472">Membrane</keyword>
<dbReference type="EMBL" id="JACRTI010000009">
    <property type="protein sequence ID" value="MBC8601193.1"/>
    <property type="molecule type" value="Genomic_DNA"/>
</dbReference>
<evidence type="ECO:0000256" key="6">
    <source>
        <dbReference type="SAM" id="Phobius"/>
    </source>
</evidence>
<evidence type="ECO:0000256" key="1">
    <source>
        <dbReference type="ARBA" id="ARBA00004651"/>
    </source>
</evidence>
<dbReference type="Proteomes" id="UP000256321">
    <property type="component" value="Unassembled WGS sequence"/>
</dbReference>
<feature type="transmembrane region" description="Helical" evidence="6">
    <location>
        <begin position="20"/>
        <end position="41"/>
    </location>
</feature>
<feature type="transmembrane region" description="Helical" evidence="6">
    <location>
        <begin position="329"/>
        <end position="352"/>
    </location>
</feature>
<comment type="subcellular location">
    <subcellularLocation>
        <location evidence="1">Cell membrane</location>
        <topology evidence="1">Multi-pass membrane protein</topology>
    </subcellularLocation>
</comment>
<dbReference type="InterPro" id="IPR002528">
    <property type="entry name" value="MATE_fam"/>
</dbReference>
<dbReference type="EMBL" id="QREV01000009">
    <property type="protein sequence ID" value="RDU50059.1"/>
    <property type="molecule type" value="Genomic_DNA"/>
</dbReference>
<feature type="transmembrane region" description="Helical" evidence="6">
    <location>
        <begin position="137"/>
        <end position="159"/>
    </location>
</feature>
<reference evidence="7 10" key="2">
    <citation type="submission" date="2020-08" db="EMBL/GenBank/DDBJ databases">
        <title>Genome public.</title>
        <authorList>
            <person name="Liu C."/>
            <person name="Sun Q."/>
        </authorList>
    </citation>
    <scope>NUCLEOTIDE SEQUENCE [LARGE SCALE GENOMIC DNA]</scope>
    <source>
        <strain evidence="7 10">426_9</strain>
    </source>
</reference>
<dbReference type="PANTHER" id="PTHR43823:SF3">
    <property type="entry name" value="MULTIDRUG EXPORT PROTEIN MEPA"/>
    <property type="match status" value="1"/>
</dbReference>
<evidence type="ECO:0000313" key="9">
    <source>
        <dbReference type="Proteomes" id="UP000256321"/>
    </source>
</evidence>
<evidence type="ECO:0000256" key="5">
    <source>
        <dbReference type="ARBA" id="ARBA00023136"/>
    </source>
</evidence>
<keyword evidence="3 6" id="KW-0812">Transmembrane</keyword>
<name>A0A3D8HGE7_9BACT</name>
<evidence type="ECO:0000313" key="7">
    <source>
        <dbReference type="EMBL" id="MBC8601193.1"/>
    </source>
</evidence>
<dbReference type="RefSeq" id="WP_115498678.1">
    <property type="nucleotide sequence ID" value="NZ_JACRTI010000009.1"/>
</dbReference>
<sequence>MQRDRIDFGSMDIPVLFRKIFFPTLLGMVCMACITIADGIFVGRGVGSDALAAVNIVAPLFMVTTGVGLLFGVGASVVASVHLSQGRVKAANINITQALLVSLLLMAMSMTLIFIFNKQTAYLLGSSGQLLPLVLEYMDWIVPFFIFSMLANIGMFIIRLDGSPKFAMLCNVVPALLNVVLDYVFVFPMQMGLMGAALATALAQVAGGVMVLGYLLGYSKTLRLYKLKMSIKSLLLTCRNTGYMVRLGASAMLGELAIACMMLVGNYAFIRVLHEDGVAAYSVACYCLPIVFMIANAIAQSAQPIISYNYGTGDAARVHTTFRLSLKTAFVSGLLAFAVMYVLCPYIVAMFLEPGCRAYEIATGGIPYFAAGFVCFALNIVWIGYYQSIELARKAMFFMTLRGIVGMTACFLILPPLLGEKGLWLAVPCAELLIFILLTADYQLRHKVRHAVR</sequence>
<gene>
    <name evidence="8" type="ORF">DWU89_05700</name>
    <name evidence="7" type="ORF">H8784_05585</name>
</gene>
<dbReference type="PANTHER" id="PTHR43823">
    <property type="entry name" value="SPORULATION PROTEIN YKVU"/>
    <property type="match status" value="1"/>
</dbReference>
<dbReference type="InterPro" id="IPR051327">
    <property type="entry name" value="MATE_MepA_subfamily"/>
</dbReference>
<feature type="transmembrane region" description="Helical" evidence="6">
    <location>
        <begin position="279"/>
        <end position="299"/>
    </location>
</feature>
<dbReference type="GO" id="GO:0015297">
    <property type="term" value="F:antiporter activity"/>
    <property type="evidence" value="ECO:0007669"/>
    <property type="project" value="InterPro"/>
</dbReference>
<dbReference type="Pfam" id="PF01554">
    <property type="entry name" value="MatE"/>
    <property type="match status" value="2"/>
</dbReference>
<dbReference type="GO" id="GO:0005886">
    <property type="term" value="C:plasma membrane"/>
    <property type="evidence" value="ECO:0007669"/>
    <property type="project" value="UniProtKB-SubCell"/>
</dbReference>